<dbReference type="PROSITE" id="PS50404">
    <property type="entry name" value="GST_NTER"/>
    <property type="match status" value="1"/>
</dbReference>
<dbReference type="SFLD" id="SFLDS00019">
    <property type="entry name" value="Glutathione_Transferase_(cytos"/>
    <property type="match status" value="1"/>
</dbReference>
<feature type="domain" description="GST N-terminal" evidence="2">
    <location>
        <begin position="31"/>
        <end position="113"/>
    </location>
</feature>
<dbReference type="PROSITE" id="PS50405">
    <property type="entry name" value="GST_CTER"/>
    <property type="match status" value="1"/>
</dbReference>
<proteinExistence type="inferred from homology"/>
<evidence type="ECO:0000313" key="4">
    <source>
        <dbReference type="EMBL" id="WHA43100.1"/>
    </source>
</evidence>
<evidence type="ECO:0000259" key="2">
    <source>
        <dbReference type="PROSITE" id="PS50404"/>
    </source>
</evidence>
<gene>
    <name evidence="4" type="ORF">CFBP5477_017750</name>
</gene>
<sequence>MPIYEIQFRLRMWQTLLARLLRVFEAKEKFMTIKIYGDPGSGSLRRVTTAAQVMGIEIEHVMVDLFKGESQTAEFKSNFNPHGLTPVLVDGEVILYEAAAINLYLANKANSSLVGTTSEERFEVLQWMFWSGEQWRVFATALFDERVGKTVMGLQKNETIIEFAEGKLRVAAKVLDQHLEGRKFIVGQTLTLADIDIAGPFSQIDRSRPPLREFPNLMAWHDNLLQSVPAWAETKRVVDHRIDSFLSSVGVTL</sequence>
<accession>A0AAF0HEE1</accession>
<dbReference type="AlphaFoldDB" id="A0AAF0HEE1"/>
<dbReference type="InterPro" id="IPR004046">
    <property type="entry name" value="GST_C"/>
</dbReference>
<evidence type="ECO:0000256" key="1">
    <source>
        <dbReference type="RuleBase" id="RU003494"/>
    </source>
</evidence>
<dbReference type="Gene3D" id="1.20.1050.10">
    <property type="match status" value="1"/>
</dbReference>
<dbReference type="SUPFAM" id="SSF52833">
    <property type="entry name" value="Thioredoxin-like"/>
    <property type="match status" value="1"/>
</dbReference>
<evidence type="ECO:0000313" key="5">
    <source>
        <dbReference type="Proteomes" id="UP000298664"/>
    </source>
</evidence>
<organism evidence="4 5">
    <name type="scientific">Agrobacterium larrymoorei</name>
    <dbReference type="NCBI Taxonomy" id="160699"/>
    <lineage>
        <taxon>Bacteria</taxon>
        <taxon>Pseudomonadati</taxon>
        <taxon>Pseudomonadota</taxon>
        <taxon>Alphaproteobacteria</taxon>
        <taxon>Hyphomicrobiales</taxon>
        <taxon>Rhizobiaceae</taxon>
        <taxon>Rhizobium/Agrobacterium group</taxon>
        <taxon>Agrobacterium</taxon>
    </lineage>
</organism>
<dbReference type="PANTHER" id="PTHR44051:SF8">
    <property type="entry name" value="GLUTATHIONE S-TRANSFERASE GSTA"/>
    <property type="match status" value="1"/>
</dbReference>
<protein>
    <submittedName>
        <fullName evidence="4">Glutathione S-transferase family protein</fullName>
    </submittedName>
</protein>
<dbReference type="SFLD" id="SFLDG00358">
    <property type="entry name" value="Main_(cytGST)"/>
    <property type="match status" value="1"/>
</dbReference>
<dbReference type="Proteomes" id="UP000298664">
    <property type="component" value="Chromosome Linear"/>
</dbReference>
<dbReference type="InterPro" id="IPR040079">
    <property type="entry name" value="Glutathione_S-Trfase"/>
</dbReference>
<reference evidence="4" key="1">
    <citation type="submission" date="2023-05" db="EMBL/GenBank/DDBJ databases">
        <title>Complete genome sequence of Agrobacterium larrymoorei CFBP5477.</title>
        <authorList>
            <person name="Yen H.-C."/>
            <person name="Chou L."/>
            <person name="Lin Y.-C."/>
            <person name="Lai E.-M."/>
            <person name="Kuo C.-H."/>
        </authorList>
    </citation>
    <scope>NUCLEOTIDE SEQUENCE</scope>
    <source>
        <strain evidence="4">CFBP5477</strain>
    </source>
</reference>
<dbReference type="Pfam" id="PF00043">
    <property type="entry name" value="GST_C"/>
    <property type="match status" value="1"/>
</dbReference>
<feature type="domain" description="GST C-terminal" evidence="3">
    <location>
        <begin position="117"/>
        <end position="246"/>
    </location>
</feature>
<dbReference type="RefSeq" id="WP_234881857.1">
    <property type="nucleotide sequence ID" value="NZ_CP039692.1"/>
</dbReference>
<dbReference type="Gene3D" id="3.40.30.10">
    <property type="entry name" value="Glutaredoxin"/>
    <property type="match status" value="1"/>
</dbReference>
<name>A0AAF0HEE1_9HYPH</name>
<dbReference type="PANTHER" id="PTHR44051">
    <property type="entry name" value="GLUTATHIONE S-TRANSFERASE-RELATED"/>
    <property type="match status" value="1"/>
</dbReference>
<dbReference type="InterPro" id="IPR004045">
    <property type="entry name" value="Glutathione_S-Trfase_N"/>
</dbReference>
<dbReference type="EMBL" id="CP124734">
    <property type="protein sequence ID" value="WHA43100.1"/>
    <property type="molecule type" value="Genomic_DNA"/>
</dbReference>
<dbReference type="InterPro" id="IPR010987">
    <property type="entry name" value="Glutathione-S-Trfase_C-like"/>
</dbReference>
<dbReference type="SUPFAM" id="SSF47616">
    <property type="entry name" value="GST C-terminal domain-like"/>
    <property type="match status" value="1"/>
</dbReference>
<dbReference type="Pfam" id="PF02798">
    <property type="entry name" value="GST_N"/>
    <property type="match status" value="1"/>
</dbReference>
<dbReference type="InterPro" id="IPR036282">
    <property type="entry name" value="Glutathione-S-Trfase_C_sf"/>
</dbReference>
<dbReference type="InterPro" id="IPR036249">
    <property type="entry name" value="Thioredoxin-like_sf"/>
</dbReference>
<evidence type="ECO:0000259" key="3">
    <source>
        <dbReference type="PROSITE" id="PS50405"/>
    </source>
</evidence>
<comment type="similarity">
    <text evidence="1">Belongs to the GST superfamily.</text>
</comment>